<protein>
    <recommendedName>
        <fullName evidence="4">PB1 domain-containing protein</fullName>
    </recommendedName>
</protein>
<name>A0A6A5GGG1_CAERE</name>
<evidence type="ECO:0000313" key="3">
    <source>
        <dbReference type="Proteomes" id="UP000483820"/>
    </source>
</evidence>
<dbReference type="AlphaFoldDB" id="A0A6A5GGG1"/>
<reference evidence="2 3" key="1">
    <citation type="submission" date="2019-12" db="EMBL/GenBank/DDBJ databases">
        <title>Chromosome-level assembly of the Caenorhabditis remanei genome.</title>
        <authorList>
            <person name="Teterina A.A."/>
            <person name="Willis J.H."/>
            <person name="Phillips P.C."/>
        </authorList>
    </citation>
    <scope>NUCLEOTIDE SEQUENCE [LARGE SCALE GENOMIC DNA]</scope>
    <source>
        <strain evidence="2 3">PX506</strain>
        <tissue evidence="2">Whole organism</tissue>
    </source>
</reference>
<feature type="compositionally biased region" description="Polar residues" evidence="1">
    <location>
        <begin position="157"/>
        <end position="178"/>
    </location>
</feature>
<dbReference type="RefSeq" id="XP_053582764.1">
    <property type="nucleotide sequence ID" value="XM_053733851.1"/>
</dbReference>
<dbReference type="GeneID" id="9808004"/>
<feature type="region of interest" description="Disordered" evidence="1">
    <location>
        <begin position="24"/>
        <end position="49"/>
    </location>
</feature>
<dbReference type="EMBL" id="WUAV01000005">
    <property type="protein sequence ID" value="KAF1754307.1"/>
    <property type="molecule type" value="Genomic_DNA"/>
</dbReference>
<dbReference type="Proteomes" id="UP000483820">
    <property type="component" value="Chromosome V"/>
</dbReference>
<proteinExistence type="predicted"/>
<sequence length="306" mass="34384">MADWSYVNREKQIHEKVFDTLSRPLSRASKAKSDGNQSSKESPSQSPFNMFSGGRKVKWNHFGKKYALRFSDYEMEYADLYDVLLKKVHEVRADFEGDLAFIDQYGRQVIVSSDKDVREALQQTKNKLKLHTTLRDGHVIAAADMAEAAARGRPARSQSVPPERSYNTYPQRSPSSMDSAPETYRHHPHQMTRAMSPPPMSVTTGTTHSPPLRQIGETVKTTYSHSGSYGGLYPGGYKGYPPYGGGYSNSILYGMPPHNGMLWRFLANPFPFGHAQSSRSFIGPNKYHHFGGYNHMYSSGFGGPVW</sequence>
<evidence type="ECO:0000313" key="2">
    <source>
        <dbReference type="EMBL" id="KAF1754307.1"/>
    </source>
</evidence>
<dbReference type="KEGG" id="crq:GCK72_020867"/>
<organism evidence="2 3">
    <name type="scientific">Caenorhabditis remanei</name>
    <name type="common">Caenorhabditis vulgaris</name>
    <dbReference type="NCBI Taxonomy" id="31234"/>
    <lineage>
        <taxon>Eukaryota</taxon>
        <taxon>Metazoa</taxon>
        <taxon>Ecdysozoa</taxon>
        <taxon>Nematoda</taxon>
        <taxon>Chromadorea</taxon>
        <taxon>Rhabditida</taxon>
        <taxon>Rhabditina</taxon>
        <taxon>Rhabditomorpha</taxon>
        <taxon>Rhabditoidea</taxon>
        <taxon>Rhabditidae</taxon>
        <taxon>Peloderinae</taxon>
        <taxon>Caenorhabditis</taxon>
    </lineage>
</organism>
<dbReference type="CTD" id="9808004"/>
<feature type="compositionally biased region" description="Polar residues" evidence="1">
    <location>
        <begin position="34"/>
        <end position="49"/>
    </location>
</feature>
<comment type="caution">
    <text evidence="2">The sequence shown here is derived from an EMBL/GenBank/DDBJ whole genome shotgun (WGS) entry which is preliminary data.</text>
</comment>
<evidence type="ECO:0008006" key="4">
    <source>
        <dbReference type="Google" id="ProtNLM"/>
    </source>
</evidence>
<accession>A0A6A5GGG1</accession>
<feature type="region of interest" description="Disordered" evidence="1">
    <location>
        <begin position="148"/>
        <end position="213"/>
    </location>
</feature>
<evidence type="ECO:0000256" key="1">
    <source>
        <dbReference type="SAM" id="MobiDB-lite"/>
    </source>
</evidence>
<gene>
    <name evidence="2" type="ORF">GCK72_020867</name>
</gene>